<keyword evidence="3" id="KW-1185">Reference proteome</keyword>
<dbReference type="GeneID" id="100576530"/>
<keyword evidence="1" id="KW-0472">Membrane</keyword>
<reference evidence="2" key="1">
    <citation type="submission" date="2021-01" db="UniProtKB">
        <authorList>
            <consortium name="EnsemblMetazoa"/>
        </authorList>
    </citation>
    <scope>IDENTIFICATION</scope>
    <source>
        <strain evidence="2">DH4</strain>
    </source>
</reference>
<proteinExistence type="predicted"/>
<dbReference type="AlphaFoldDB" id="A0A7M7GT33"/>
<sequence length="103" mass="12242">MSSSHYCIWGLCDSRQYCCGDNVCCDETDFNMLLVTIIFGTIIIMTFCCICFYCISRRIYTSFLKKYFKIIYILTQKEFKEKEWEDKVNIVMIKESKVENCVV</sequence>
<accession>A0A8B6Z1M8</accession>
<evidence type="ECO:0000256" key="1">
    <source>
        <dbReference type="SAM" id="Phobius"/>
    </source>
</evidence>
<gene>
    <name evidence="2" type="primary">100576530</name>
    <name evidence="4" type="synonym">LOC100576530</name>
</gene>
<feature type="transmembrane region" description="Helical" evidence="1">
    <location>
        <begin position="32"/>
        <end position="55"/>
    </location>
</feature>
<organism evidence="2">
    <name type="scientific">Apis mellifera</name>
    <name type="common">Honeybee</name>
    <dbReference type="NCBI Taxonomy" id="7460"/>
    <lineage>
        <taxon>Eukaryota</taxon>
        <taxon>Metazoa</taxon>
        <taxon>Ecdysozoa</taxon>
        <taxon>Arthropoda</taxon>
        <taxon>Hexapoda</taxon>
        <taxon>Insecta</taxon>
        <taxon>Pterygota</taxon>
        <taxon>Neoptera</taxon>
        <taxon>Endopterygota</taxon>
        <taxon>Hymenoptera</taxon>
        <taxon>Apocrita</taxon>
        <taxon>Aculeata</taxon>
        <taxon>Apoidea</taxon>
        <taxon>Anthophila</taxon>
        <taxon>Apidae</taxon>
        <taxon>Apis</taxon>
    </lineage>
</organism>
<reference evidence="4" key="2">
    <citation type="submission" date="2025-04" db="UniProtKB">
        <authorList>
            <consortium name="RefSeq"/>
        </authorList>
    </citation>
    <scope>IDENTIFICATION</scope>
    <source>
        <strain evidence="4">DH4</strain>
        <tissue evidence="4">Whole body</tissue>
    </source>
</reference>
<dbReference type="OMA" id="CCDENVC"/>
<dbReference type="KEGG" id="ame:100576530"/>
<keyword evidence="1" id="KW-0812">Transmembrane</keyword>
<name>A0A7M7GT33_APIME</name>
<evidence type="ECO:0000313" key="4">
    <source>
        <dbReference type="RefSeq" id="XP_006565703.1"/>
    </source>
</evidence>
<accession>A0A7M7GT33</accession>
<dbReference type="RefSeq" id="XP_006565703.1">
    <property type="nucleotide sequence ID" value="XM_006565640.3"/>
</dbReference>
<keyword evidence="1" id="KW-1133">Transmembrane helix</keyword>
<dbReference type="OrthoDB" id="10070083at2759"/>
<protein>
    <submittedName>
        <fullName evidence="4">Uncharacterized protein LOC100576530</fullName>
    </submittedName>
</protein>
<dbReference type="EnsemblMetazoa" id="XM_006565640">
    <property type="protein sequence ID" value="XP_006565703"/>
    <property type="gene ID" value="LOC100576530"/>
</dbReference>
<dbReference type="Proteomes" id="UP000005203">
    <property type="component" value="Linkage group LG14"/>
</dbReference>
<evidence type="ECO:0000313" key="2">
    <source>
        <dbReference type="EnsemblMetazoa" id="XP_006565703"/>
    </source>
</evidence>
<evidence type="ECO:0000313" key="3">
    <source>
        <dbReference type="Proteomes" id="UP000005203"/>
    </source>
</evidence>